<evidence type="ECO:0000256" key="1">
    <source>
        <dbReference type="SAM" id="MobiDB-lite"/>
    </source>
</evidence>
<name>A0A7Y7IDJ7_9MICC</name>
<evidence type="ECO:0000313" key="3">
    <source>
        <dbReference type="EMBL" id="NVM93529.1"/>
    </source>
</evidence>
<dbReference type="Proteomes" id="UP000543556">
    <property type="component" value="Unassembled WGS sequence"/>
</dbReference>
<reference evidence="3 4" key="1">
    <citation type="submission" date="2020-02" db="EMBL/GenBank/DDBJ databases">
        <title>Genome sequence of strain AETb3-4.</title>
        <authorList>
            <person name="Gao J."/>
            <person name="Zhang X."/>
        </authorList>
    </citation>
    <scope>NUCLEOTIDE SEQUENCE [LARGE SCALE GENOMIC DNA]</scope>
    <source>
        <strain evidence="3 4">AETb3-4</strain>
    </source>
</reference>
<accession>A0A7Y7IDJ7</accession>
<comment type="caution">
    <text evidence="3">The sequence shown here is derived from an EMBL/GenBank/DDBJ whole genome shotgun (WGS) entry which is preliminary data.</text>
</comment>
<keyword evidence="2" id="KW-0472">Membrane</keyword>
<keyword evidence="2" id="KW-1133">Transmembrane helix</keyword>
<sequence length="164" mass="17625">MDMWWGRIVASLGGWGQGWLPVISLTGVFVTALVAYLSYRRALDADRRDQWWARAQWAIDAALEPGGGRRLAGLIVLTSLKTSKLATRQDAELFDEIARSVKASLGPAAARRQVAPEAAAPGEGVPEEGVPGHDSLLRQADTLLRAAAPPEVPRKPPRSPISSP</sequence>
<protein>
    <submittedName>
        <fullName evidence="3">Uncharacterized protein</fullName>
    </submittedName>
</protein>
<evidence type="ECO:0000313" key="4">
    <source>
        <dbReference type="Proteomes" id="UP000543556"/>
    </source>
</evidence>
<dbReference type="EMBL" id="JAAMFM010000001">
    <property type="protein sequence ID" value="NVM93529.1"/>
    <property type="molecule type" value="Genomic_DNA"/>
</dbReference>
<gene>
    <name evidence="3" type="ORF">G6034_01145</name>
</gene>
<keyword evidence="4" id="KW-1185">Reference proteome</keyword>
<organism evidence="3 4">
    <name type="scientific">Arthrobacter wenxiniae</name>
    <dbReference type="NCBI Taxonomy" id="2713570"/>
    <lineage>
        <taxon>Bacteria</taxon>
        <taxon>Bacillati</taxon>
        <taxon>Actinomycetota</taxon>
        <taxon>Actinomycetes</taxon>
        <taxon>Micrococcales</taxon>
        <taxon>Micrococcaceae</taxon>
        <taxon>Arthrobacter</taxon>
    </lineage>
</organism>
<dbReference type="AlphaFoldDB" id="A0A7Y7IDJ7"/>
<feature type="transmembrane region" description="Helical" evidence="2">
    <location>
        <begin position="20"/>
        <end position="39"/>
    </location>
</feature>
<keyword evidence="2" id="KW-0812">Transmembrane</keyword>
<dbReference type="RefSeq" id="WP_176633253.1">
    <property type="nucleotide sequence ID" value="NZ_JAAMFM010000001.1"/>
</dbReference>
<evidence type="ECO:0000256" key="2">
    <source>
        <dbReference type="SAM" id="Phobius"/>
    </source>
</evidence>
<feature type="compositionally biased region" description="Low complexity" evidence="1">
    <location>
        <begin position="110"/>
        <end position="129"/>
    </location>
</feature>
<feature type="region of interest" description="Disordered" evidence="1">
    <location>
        <begin position="110"/>
        <end position="164"/>
    </location>
</feature>
<proteinExistence type="predicted"/>